<dbReference type="Gene3D" id="2.40.110.10">
    <property type="entry name" value="Butyryl-CoA Dehydrogenase, subunit A, domain 2"/>
    <property type="match status" value="1"/>
</dbReference>
<keyword evidence="11" id="KW-0576">Peroxisome</keyword>
<dbReference type="InterPro" id="IPR009100">
    <property type="entry name" value="AcylCoA_DH/oxidase_NM_dom_sf"/>
</dbReference>
<name>A0A4V1J4Z6_9FUNG</name>
<evidence type="ECO:0000313" key="20">
    <source>
        <dbReference type="EMBL" id="RKP37289.1"/>
    </source>
</evidence>
<dbReference type="STRING" id="215637.A0A4V1J4Z6"/>
<dbReference type="InterPro" id="IPR046373">
    <property type="entry name" value="Acyl-CoA_Oxase/DH_mid-dom_sf"/>
</dbReference>
<dbReference type="GO" id="GO:0003997">
    <property type="term" value="F:acyl-CoA oxidase activity"/>
    <property type="evidence" value="ECO:0007669"/>
    <property type="project" value="UniProtKB-EC"/>
</dbReference>
<comment type="subcellular location">
    <subcellularLocation>
        <location evidence="3">Peroxisome</location>
    </subcellularLocation>
</comment>
<dbReference type="AlphaFoldDB" id="A0A4V1J4Z6"/>
<dbReference type="Pfam" id="PF01756">
    <property type="entry name" value="ACOX"/>
    <property type="match status" value="1"/>
</dbReference>
<evidence type="ECO:0000256" key="3">
    <source>
        <dbReference type="ARBA" id="ARBA00004275"/>
    </source>
</evidence>
<dbReference type="GO" id="GO:0005777">
    <property type="term" value="C:peroxisome"/>
    <property type="evidence" value="ECO:0007669"/>
    <property type="project" value="UniProtKB-SubCell"/>
</dbReference>
<dbReference type="InterPro" id="IPR037069">
    <property type="entry name" value="AcylCoA_DH/ox_N_sf"/>
</dbReference>
<evidence type="ECO:0000259" key="17">
    <source>
        <dbReference type="Pfam" id="PF02770"/>
    </source>
</evidence>
<evidence type="ECO:0000256" key="14">
    <source>
        <dbReference type="PIRSR" id="PIRSR000168-2"/>
    </source>
</evidence>
<comment type="pathway">
    <text evidence="4">Lipid metabolism; peroxisomal fatty acid beta-oxidation.</text>
</comment>
<keyword evidence="8" id="KW-0276">Fatty acid metabolism</keyword>
<dbReference type="Pfam" id="PF14749">
    <property type="entry name" value="Acyl-CoA_ox_N"/>
    <property type="match status" value="1"/>
</dbReference>
<dbReference type="GO" id="GO:0071949">
    <property type="term" value="F:FAD binding"/>
    <property type="evidence" value="ECO:0007669"/>
    <property type="project" value="InterPro"/>
</dbReference>
<keyword evidence="10" id="KW-0443">Lipid metabolism</keyword>
<dbReference type="PANTHER" id="PTHR10909:SF250">
    <property type="entry name" value="PEROXISOMAL ACYL-COENZYME A OXIDASE 1"/>
    <property type="match status" value="1"/>
</dbReference>
<dbReference type="FunFam" id="2.40.110.10:FF:000003">
    <property type="entry name" value="Acyl-coenzyme A oxidase"/>
    <property type="match status" value="1"/>
</dbReference>
<dbReference type="Gene3D" id="1.20.140.10">
    <property type="entry name" value="Butyryl-CoA Dehydrogenase, subunit A, domain 3"/>
    <property type="match status" value="2"/>
</dbReference>
<feature type="domain" description="Acyl-coenzyme A oxidase N-terminal" evidence="18">
    <location>
        <begin position="15"/>
        <end position="128"/>
    </location>
</feature>
<dbReference type="FunFam" id="1.20.140.10:FF:000013">
    <property type="entry name" value="Acyl-coenzyme A oxidase"/>
    <property type="match status" value="1"/>
</dbReference>
<feature type="active site" description="Proton acceptor" evidence="13">
    <location>
        <position position="434"/>
    </location>
</feature>
<dbReference type="Pfam" id="PF02770">
    <property type="entry name" value="Acyl-CoA_dh_M"/>
    <property type="match status" value="1"/>
</dbReference>
<evidence type="ECO:0000256" key="15">
    <source>
        <dbReference type="SAM" id="MobiDB-lite"/>
    </source>
</evidence>
<dbReference type="GO" id="GO:0055088">
    <property type="term" value="P:lipid homeostasis"/>
    <property type="evidence" value="ECO:0007669"/>
    <property type="project" value="TreeGrafter"/>
</dbReference>
<evidence type="ECO:0000313" key="21">
    <source>
        <dbReference type="Proteomes" id="UP000268162"/>
    </source>
</evidence>
<feature type="region of interest" description="Disordered" evidence="15">
    <location>
        <begin position="307"/>
        <end position="332"/>
    </location>
</feature>
<evidence type="ECO:0000259" key="18">
    <source>
        <dbReference type="Pfam" id="PF14749"/>
    </source>
</evidence>
<evidence type="ECO:0000256" key="2">
    <source>
        <dbReference type="ARBA" id="ARBA00001974"/>
    </source>
</evidence>
<dbReference type="InterPro" id="IPR006091">
    <property type="entry name" value="Acyl-CoA_Oxase/DH_mid-dom"/>
</dbReference>
<dbReference type="InterPro" id="IPR029320">
    <property type="entry name" value="Acyl-CoA_ox_N"/>
</dbReference>
<keyword evidence="21" id="KW-1185">Reference proteome</keyword>
<dbReference type="PANTHER" id="PTHR10909">
    <property type="entry name" value="ELECTRON TRANSPORT OXIDOREDUCTASE"/>
    <property type="match status" value="1"/>
</dbReference>
<dbReference type="SUPFAM" id="SSF47203">
    <property type="entry name" value="Acyl-CoA dehydrogenase C-terminal domain-like"/>
    <property type="match status" value="2"/>
</dbReference>
<evidence type="ECO:0000256" key="5">
    <source>
        <dbReference type="ARBA" id="ARBA00006288"/>
    </source>
</evidence>
<dbReference type="UniPathway" id="UPA00661"/>
<comment type="cofactor">
    <cofactor evidence="2">
        <name>FAD</name>
        <dbReference type="ChEBI" id="CHEBI:57692"/>
    </cofactor>
</comment>
<evidence type="ECO:0000256" key="9">
    <source>
        <dbReference type="ARBA" id="ARBA00023002"/>
    </source>
</evidence>
<feature type="domain" description="Acyl-CoA oxidase C-terminal" evidence="16">
    <location>
        <begin position="503"/>
        <end position="675"/>
    </location>
</feature>
<comment type="catalytic activity">
    <reaction evidence="1">
        <text>a 2,3-saturated acyl-CoA + O2 = a (2E)-enoyl-CoA + H2O2</text>
        <dbReference type="Rhea" id="RHEA:38959"/>
        <dbReference type="ChEBI" id="CHEBI:15379"/>
        <dbReference type="ChEBI" id="CHEBI:16240"/>
        <dbReference type="ChEBI" id="CHEBI:58856"/>
        <dbReference type="ChEBI" id="CHEBI:65111"/>
        <dbReference type="EC" id="1.3.3.6"/>
    </reaction>
</comment>
<feature type="binding site" evidence="14">
    <location>
        <position position="134"/>
    </location>
    <ligand>
        <name>FAD</name>
        <dbReference type="ChEBI" id="CHEBI:57692"/>
    </ligand>
</feature>
<evidence type="ECO:0000256" key="6">
    <source>
        <dbReference type="ARBA" id="ARBA00022630"/>
    </source>
</evidence>
<dbReference type="InterPro" id="IPR002655">
    <property type="entry name" value="Acyl-CoA_oxidase_C"/>
</dbReference>
<feature type="binding site" evidence="14">
    <location>
        <position position="173"/>
    </location>
    <ligand>
        <name>FAD</name>
        <dbReference type="ChEBI" id="CHEBI:57692"/>
    </ligand>
</feature>
<keyword evidence="9" id="KW-0560">Oxidoreductase</keyword>
<evidence type="ECO:0000256" key="7">
    <source>
        <dbReference type="ARBA" id="ARBA00022827"/>
    </source>
</evidence>
<dbReference type="InterPro" id="IPR055060">
    <property type="entry name" value="ACOX_C_alpha1"/>
</dbReference>
<keyword evidence="6 12" id="KW-0285">Flavoprotein</keyword>
<dbReference type="InterPro" id="IPR012258">
    <property type="entry name" value="Acyl-CoA_oxidase"/>
</dbReference>
<dbReference type="GO" id="GO:0033540">
    <property type="term" value="P:fatty acid beta-oxidation using acyl-CoA oxidase"/>
    <property type="evidence" value="ECO:0007669"/>
    <property type="project" value="UniProtKB-UniPathway"/>
</dbReference>
<dbReference type="SUPFAM" id="SSF56645">
    <property type="entry name" value="Acyl-CoA dehydrogenase NM domain-like"/>
    <property type="match status" value="1"/>
</dbReference>
<dbReference type="GO" id="GO:0005504">
    <property type="term" value="F:fatty acid binding"/>
    <property type="evidence" value="ECO:0007669"/>
    <property type="project" value="TreeGrafter"/>
</dbReference>
<sequence length="678" mass="76312">MQTLERERAQASFDPRVMSRFLLGDEYLSLQARLLRILESDPIFDQSQVPYMSRKELLRKALLMGARQVALRRHLNWSFDEFEACSKLVDISSMLNLHEAMFIPCLRAQGTPEQQQRFLEPAMNYEIIGCYAQTELGHGSNVQGLETTATFLPETEEFELHSPNLTSTKWWSGGLGLAATHAIVMARLLVRDTDFGPHPFVVPIRSLEDHQPFPGVQVGDIGPKFGFNSVDNGFMRFQHYHIPRDHMLERFARVTPQGKYVRPPNDKLSYGTMVYVRQYIVRNSAINLAKAATIAIRYCATRRQFAADKNETQGPTTKPESPPSPGSEPGETSVLNYSMVQYRLLPALAQAYALHFTGLAMRDQYNDFVQRLAANDVSTLAELHATSSGLKALSTDMLVDSIEVCRRAMGGHGYSAFSGLTDFYCDTLPNTTWEGDNFILSQQVARYLLKAVRRQMAATRCPPSSQGRGNKDSLAVAGNNSTQAYLQAYFEWVITSTAQLDDLNLLLTLFGHRSAALVAQLQRAMDQDHQTWNQSLVDMRRISQAHGQYTILYHFVKTMDVSTTATPEIRRPLAQLWQLLALHTLVNDGGLTDCLEMGLLAPHQASWIRQRERELLTHLRPNAVALADAWAIPDYRLKSALGNYRGDVYERLMKGALHEPANHMSPVVGRYQQLIAAT</sequence>
<proteinExistence type="inferred from homology"/>
<evidence type="ECO:0000256" key="11">
    <source>
        <dbReference type="ARBA" id="ARBA00023140"/>
    </source>
</evidence>
<dbReference type="Gene3D" id="1.10.540.10">
    <property type="entry name" value="Acyl-CoA dehydrogenase/oxidase, N-terminal domain"/>
    <property type="match status" value="1"/>
</dbReference>
<evidence type="ECO:0000256" key="13">
    <source>
        <dbReference type="PIRSR" id="PIRSR000168-1"/>
    </source>
</evidence>
<dbReference type="Proteomes" id="UP000268162">
    <property type="component" value="Unassembled WGS sequence"/>
</dbReference>
<comment type="similarity">
    <text evidence="5 12">Belongs to the acyl-CoA oxidase family.</text>
</comment>
<evidence type="ECO:0000256" key="1">
    <source>
        <dbReference type="ARBA" id="ARBA00001201"/>
    </source>
</evidence>
<dbReference type="PIRSF" id="PIRSF000168">
    <property type="entry name" value="Acyl-CoA_oxidase"/>
    <property type="match status" value="1"/>
</dbReference>
<evidence type="ECO:0000256" key="12">
    <source>
        <dbReference type="PIRNR" id="PIRNR000168"/>
    </source>
</evidence>
<dbReference type="EMBL" id="ML002514">
    <property type="protein sequence ID" value="RKP37289.1"/>
    <property type="molecule type" value="Genomic_DNA"/>
</dbReference>
<protein>
    <recommendedName>
        <fullName evidence="12">Acyl-coenzyme A oxidase</fullName>
    </recommendedName>
</protein>
<feature type="domain" description="Acyl-CoA oxidase C-alpha1" evidence="19">
    <location>
        <begin position="270"/>
        <end position="449"/>
    </location>
</feature>
<evidence type="ECO:0000259" key="16">
    <source>
        <dbReference type="Pfam" id="PF01756"/>
    </source>
</evidence>
<feature type="domain" description="Acyl-CoA oxidase/dehydrogenase middle" evidence="17">
    <location>
        <begin position="130"/>
        <end position="238"/>
    </location>
</feature>
<evidence type="ECO:0000259" key="19">
    <source>
        <dbReference type="Pfam" id="PF22924"/>
    </source>
</evidence>
<evidence type="ECO:0000256" key="4">
    <source>
        <dbReference type="ARBA" id="ARBA00004846"/>
    </source>
</evidence>
<reference evidence="21" key="1">
    <citation type="journal article" date="2018" name="Nat. Microbiol.">
        <title>Leveraging single-cell genomics to expand the fungal tree of life.</title>
        <authorList>
            <person name="Ahrendt S.R."/>
            <person name="Quandt C.A."/>
            <person name="Ciobanu D."/>
            <person name="Clum A."/>
            <person name="Salamov A."/>
            <person name="Andreopoulos B."/>
            <person name="Cheng J.F."/>
            <person name="Woyke T."/>
            <person name="Pelin A."/>
            <person name="Henrissat B."/>
            <person name="Reynolds N.K."/>
            <person name="Benny G.L."/>
            <person name="Smith M.E."/>
            <person name="James T.Y."/>
            <person name="Grigoriev I.V."/>
        </authorList>
    </citation>
    <scope>NUCLEOTIDE SEQUENCE [LARGE SCALE GENOMIC DNA]</scope>
    <source>
        <strain evidence="21">RSA 468</strain>
    </source>
</reference>
<evidence type="ECO:0000256" key="10">
    <source>
        <dbReference type="ARBA" id="ARBA00023098"/>
    </source>
</evidence>
<accession>A0A4V1J4Z6</accession>
<keyword evidence="7 12" id="KW-0274">FAD</keyword>
<dbReference type="Pfam" id="PF22924">
    <property type="entry name" value="ACOX_C_alpha1"/>
    <property type="match status" value="1"/>
</dbReference>
<gene>
    <name evidence="20" type="ORF">BJ085DRAFT_43514</name>
</gene>
<dbReference type="InterPro" id="IPR036250">
    <property type="entry name" value="AcylCo_DH-like_C"/>
</dbReference>
<dbReference type="FunFam" id="1.20.140.10:FF:000015">
    <property type="entry name" value="Acyl-coenzyme A oxidase"/>
    <property type="match status" value="1"/>
</dbReference>
<evidence type="ECO:0000256" key="8">
    <source>
        <dbReference type="ARBA" id="ARBA00022832"/>
    </source>
</evidence>
<organism evidence="20 21">
    <name type="scientific">Dimargaris cristalligena</name>
    <dbReference type="NCBI Taxonomy" id="215637"/>
    <lineage>
        <taxon>Eukaryota</taxon>
        <taxon>Fungi</taxon>
        <taxon>Fungi incertae sedis</taxon>
        <taxon>Zoopagomycota</taxon>
        <taxon>Kickxellomycotina</taxon>
        <taxon>Dimargaritomycetes</taxon>
        <taxon>Dimargaritales</taxon>
        <taxon>Dimargaritaceae</taxon>
        <taxon>Dimargaris</taxon>
    </lineage>
</organism>